<reference evidence="3" key="1">
    <citation type="journal article" date="2011" name="Nature">
        <title>Genome sequence and analysis of the tuber crop potato.</title>
        <authorList>
            <consortium name="The Potato Genome Sequencing Consortium"/>
        </authorList>
    </citation>
    <scope>NUCLEOTIDE SEQUENCE [LARGE SCALE GENOMIC DNA]</scope>
    <source>
        <strain evidence="3">cv. DM1-3 516 R44</strain>
    </source>
</reference>
<reference evidence="2" key="2">
    <citation type="submission" date="2015-06" db="UniProtKB">
        <authorList>
            <consortium name="EnsemblPlants"/>
        </authorList>
    </citation>
    <scope>IDENTIFICATION</scope>
    <source>
        <strain evidence="2">DM1-3 516 R44</strain>
    </source>
</reference>
<accession>M0ZG82</accession>
<dbReference type="InParanoid" id="M0ZG82"/>
<keyword evidence="3" id="KW-1185">Reference proteome</keyword>
<dbReference type="Gramene" id="PGSC0003DMT400000170">
    <property type="protein sequence ID" value="PGSC0003DMT400000170"/>
    <property type="gene ID" value="PGSC0003DMG402000051"/>
</dbReference>
<dbReference type="EnsemblPlants" id="PGSC0003DMT400000170">
    <property type="protein sequence ID" value="PGSC0003DMT400000170"/>
    <property type="gene ID" value="PGSC0003DMG402000051"/>
</dbReference>
<dbReference type="STRING" id="4113.M0ZG82"/>
<dbReference type="AlphaFoldDB" id="M0ZG82"/>
<dbReference type="eggNOG" id="KOG0386">
    <property type="taxonomic scope" value="Eukaryota"/>
</dbReference>
<dbReference type="PaxDb" id="4113-PGSC0003DMT400000170"/>
<feature type="compositionally biased region" description="Low complexity" evidence="1">
    <location>
        <begin position="76"/>
        <end position="98"/>
    </location>
</feature>
<protein>
    <submittedName>
        <fullName evidence="2">Chromatin remodeling complex subunit</fullName>
    </submittedName>
</protein>
<feature type="region of interest" description="Disordered" evidence="1">
    <location>
        <begin position="1"/>
        <end position="146"/>
    </location>
</feature>
<evidence type="ECO:0000313" key="2">
    <source>
        <dbReference type="EnsemblPlants" id="PGSC0003DMT400000170"/>
    </source>
</evidence>
<evidence type="ECO:0000256" key="1">
    <source>
        <dbReference type="SAM" id="MobiDB-lite"/>
    </source>
</evidence>
<feature type="compositionally biased region" description="Basic and acidic residues" evidence="1">
    <location>
        <begin position="19"/>
        <end position="35"/>
    </location>
</feature>
<evidence type="ECO:0000313" key="3">
    <source>
        <dbReference type="Proteomes" id="UP000011115"/>
    </source>
</evidence>
<dbReference type="HOGENOM" id="CLU_1780709_0_0_1"/>
<feature type="compositionally biased region" description="Polar residues" evidence="1">
    <location>
        <begin position="108"/>
        <end position="126"/>
    </location>
</feature>
<sequence>MEPDSSPLLKPQTRGTLHAGEDAKAKSHVAQRETRFGGSSSRELSQQDDSRPFTHPGELVICKKKRKDREKLGLKPGSSSAGPVSPPGVSRSIRSPGSLPTAKEGGRLNQQTPQQLNGSGSSSSVGWANPVKRLRSDSARRRQSHL</sequence>
<name>M0ZG82_SOLTU</name>
<organism evidence="2 3">
    <name type="scientific">Solanum tuberosum</name>
    <name type="common">Potato</name>
    <dbReference type="NCBI Taxonomy" id="4113"/>
    <lineage>
        <taxon>Eukaryota</taxon>
        <taxon>Viridiplantae</taxon>
        <taxon>Streptophyta</taxon>
        <taxon>Embryophyta</taxon>
        <taxon>Tracheophyta</taxon>
        <taxon>Spermatophyta</taxon>
        <taxon>Magnoliopsida</taxon>
        <taxon>eudicotyledons</taxon>
        <taxon>Gunneridae</taxon>
        <taxon>Pentapetalae</taxon>
        <taxon>asterids</taxon>
        <taxon>lamiids</taxon>
        <taxon>Solanales</taxon>
        <taxon>Solanaceae</taxon>
        <taxon>Solanoideae</taxon>
        <taxon>Solaneae</taxon>
        <taxon>Solanum</taxon>
    </lineage>
</organism>
<proteinExistence type="predicted"/>
<dbReference type="Proteomes" id="UP000011115">
    <property type="component" value="Unassembled WGS sequence"/>
</dbReference>